<evidence type="ECO:0000313" key="2">
    <source>
        <dbReference type="EMBL" id="PWA68169.1"/>
    </source>
</evidence>
<evidence type="ECO:0000313" key="3">
    <source>
        <dbReference type="Proteomes" id="UP000245207"/>
    </source>
</evidence>
<name>A0A2U1N3V1_ARTAN</name>
<sequence length="607" mass="67220">MEMVAVEIIEVGEDLTPGLCPLAYSLHDSFLVTHCATCFNPLPFPIDHNNNYNDDNAVYRYCSAQCSSSHSPIHISSHHLSSSCYSGETSDLRVALVLLLQIKRQHAFPSSSSCYDRIIGLMTNRHKLLSPSSSSINDNEFATKIKNGAKAIAAAASSMRINSPVLASHNSVDDLSLTEALLCLVLTNAVEVQDPIGRLVGIALYDTSFSWINHSCSPNACYRFLSPAMPDTQRQSLITPVSSNGHEPVTYSDFRLTGLPGGGPRIVVRSIKPINKGEQVTISYADLLQPKDVRQVELWSKYRFNCQCLRCVKVPLSYVDQCLKEVWGSGGSLLHNAVQESFTNCIDVAIDDYLSSNDAESCCTKLENALLNGLCYEQHIIRLHPQNHLSLNAYTTLASAYKFRANSIQHEHAANLNFYRLFSAAYSFLLAILTHHLYLSESSLIVSVSNFWIGAGESLLNLATMLESDSSSDLPNSKCSKCHLIDTFEAYRYDHNMVLEISKEFLNCITDIIPKVWKFLVQGNDYLGVVKDPMNLRWFEILNAVGNNKCNVAGFVEGYASQERVELFGLGVHCLLYGGILSNIFGGHDSPLSCNVRSLLYRGQVKL</sequence>
<dbReference type="PROSITE" id="PS50280">
    <property type="entry name" value="SET"/>
    <property type="match status" value="1"/>
</dbReference>
<comment type="caution">
    <text evidence="2">The sequence shown here is derived from an EMBL/GenBank/DDBJ whole genome shotgun (WGS) entry which is preliminary data.</text>
</comment>
<reference evidence="2 3" key="1">
    <citation type="journal article" date="2018" name="Mol. Plant">
        <title>The genome of Artemisia annua provides insight into the evolution of Asteraceae family and artemisinin biosynthesis.</title>
        <authorList>
            <person name="Shen Q."/>
            <person name="Zhang L."/>
            <person name="Liao Z."/>
            <person name="Wang S."/>
            <person name="Yan T."/>
            <person name="Shi P."/>
            <person name="Liu M."/>
            <person name="Fu X."/>
            <person name="Pan Q."/>
            <person name="Wang Y."/>
            <person name="Lv Z."/>
            <person name="Lu X."/>
            <person name="Zhang F."/>
            <person name="Jiang W."/>
            <person name="Ma Y."/>
            <person name="Chen M."/>
            <person name="Hao X."/>
            <person name="Li L."/>
            <person name="Tang Y."/>
            <person name="Lv G."/>
            <person name="Zhou Y."/>
            <person name="Sun X."/>
            <person name="Brodelius P.E."/>
            <person name="Rose J.K.C."/>
            <person name="Tang K."/>
        </authorList>
    </citation>
    <scope>NUCLEOTIDE SEQUENCE [LARGE SCALE GENOMIC DNA]</scope>
    <source>
        <strain evidence="3">cv. Huhao1</strain>
        <tissue evidence="2">Leaf</tissue>
    </source>
</reference>
<dbReference type="Pfam" id="PF00856">
    <property type="entry name" value="SET"/>
    <property type="match status" value="1"/>
</dbReference>
<dbReference type="InterPro" id="IPR001214">
    <property type="entry name" value="SET_dom"/>
</dbReference>
<protein>
    <submittedName>
        <fullName evidence="2">SET domain-containing protein</fullName>
    </submittedName>
</protein>
<dbReference type="PANTHER" id="PTHR47780:SF1">
    <property type="entry name" value="PROTEIN SET DOMAIN GROUP 41"/>
    <property type="match status" value="1"/>
</dbReference>
<dbReference type="Gene3D" id="6.10.140.2220">
    <property type="match status" value="1"/>
</dbReference>
<accession>A0A2U1N3V1</accession>
<dbReference type="Gene3D" id="1.10.220.160">
    <property type="match status" value="1"/>
</dbReference>
<dbReference type="Proteomes" id="UP000245207">
    <property type="component" value="Unassembled WGS sequence"/>
</dbReference>
<dbReference type="InterPro" id="IPR046341">
    <property type="entry name" value="SET_dom_sf"/>
</dbReference>
<organism evidence="2 3">
    <name type="scientific">Artemisia annua</name>
    <name type="common">Sweet wormwood</name>
    <dbReference type="NCBI Taxonomy" id="35608"/>
    <lineage>
        <taxon>Eukaryota</taxon>
        <taxon>Viridiplantae</taxon>
        <taxon>Streptophyta</taxon>
        <taxon>Embryophyta</taxon>
        <taxon>Tracheophyta</taxon>
        <taxon>Spermatophyta</taxon>
        <taxon>Magnoliopsida</taxon>
        <taxon>eudicotyledons</taxon>
        <taxon>Gunneridae</taxon>
        <taxon>Pentapetalae</taxon>
        <taxon>asterids</taxon>
        <taxon>campanulids</taxon>
        <taxon>Asterales</taxon>
        <taxon>Asteraceae</taxon>
        <taxon>Asteroideae</taxon>
        <taxon>Anthemideae</taxon>
        <taxon>Artemisiinae</taxon>
        <taxon>Artemisia</taxon>
    </lineage>
</organism>
<gene>
    <name evidence="2" type="ORF">CTI12_AA311860</name>
</gene>
<feature type="domain" description="SET" evidence="1">
    <location>
        <begin position="164"/>
        <end position="285"/>
    </location>
</feature>
<dbReference type="PANTHER" id="PTHR47780">
    <property type="entry name" value="PROTEIN SET DOMAIN GROUP 41"/>
    <property type="match status" value="1"/>
</dbReference>
<dbReference type="Gene3D" id="2.170.270.10">
    <property type="entry name" value="SET domain"/>
    <property type="match status" value="1"/>
</dbReference>
<keyword evidence="3" id="KW-1185">Reference proteome</keyword>
<dbReference type="AlphaFoldDB" id="A0A2U1N3V1"/>
<evidence type="ECO:0000259" key="1">
    <source>
        <dbReference type="PROSITE" id="PS50280"/>
    </source>
</evidence>
<dbReference type="OrthoDB" id="5945798at2759"/>
<dbReference type="STRING" id="35608.A0A2U1N3V1"/>
<proteinExistence type="predicted"/>
<dbReference type="EMBL" id="PKPP01003691">
    <property type="protein sequence ID" value="PWA68169.1"/>
    <property type="molecule type" value="Genomic_DNA"/>
</dbReference>
<dbReference type="CDD" id="cd20071">
    <property type="entry name" value="SET_SMYD"/>
    <property type="match status" value="1"/>
</dbReference>
<dbReference type="SUPFAM" id="SSF82199">
    <property type="entry name" value="SET domain"/>
    <property type="match status" value="1"/>
</dbReference>